<evidence type="ECO:0008006" key="3">
    <source>
        <dbReference type="Google" id="ProtNLM"/>
    </source>
</evidence>
<proteinExistence type="predicted"/>
<accession>A0A382N7S9</accession>
<feature type="non-terminal residue" evidence="2">
    <location>
        <position position="26"/>
    </location>
</feature>
<gene>
    <name evidence="2" type="ORF">METZ01_LOCUS310088</name>
</gene>
<dbReference type="EMBL" id="UINC01098593">
    <property type="protein sequence ID" value="SVC57234.1"/>
    <property type="molecule type" value="Genomic_DNA"/>
</dbReference>
<sequence>MDQTIEMEVFRYRPDQEDEPTFHKYE</sequence>
<feature type="compositionally biased region" description="Basic and acidic residues" evidence="1">
    <location>
        <begin position="8"/>
        <end position="26"/>
    </location>
</feature>
<feature type="region of interest" description="Disordered" evidence="1">
    <location>
        <begin position="1"/>
        <end position="26"/>
    </location>
</feature>
<dbReference type="AlphaFoldDB" id="A0A382N7S9"/>
<evidence type="ECO:0000256" key="1">
    <source>
        <dbReference type="SAM" id="MobiDB-lite"/>
    </source>
</evidence>
<name>A0A382N7S9_9ZZZZ</name>
<protein>
    <recommendedName>
        <fullName evidence="3">Succinate dehydrogenase iron-sulfur subunit</fullName>
    </recommendedName>
</protein>
<reference evidence="2" key="1">
    <citation type="submission" date="2018-05" db="EMBL/GenBank/DDBJ databases">
        <authorList>
            <person name="Lanie J.A."/>
            <person name="Ng W.-L."/>
            <person name="Kazmierczak K.M."/>
            <person name="Andrzejewski T.M."/>
            <person name="Davidsen T.M."/>
            <person name="Wayne K.J."/>
            <person name="Tettelin H."/>
            <person name="Glass J.I."/>
            <person name="Rusch D."/>
            <person name="Podicherti R."/>
            <person name="Tsui H.-C.T."/>
            <person name="Winkler M.E."/>
        </authorList>
    </citation>
    <scope>NUCLEOTIDE SEQUENCE</scope>
</reference>
<organism evidence="2">
    <name type="scientific">marine metagenome</name>
    <dbReference type="NCBI Taxonomy" id="408172"/>
    <lineage>
        <taxon>unclassified sequences</taxon>
        <taxon>metagenomes</taxon>
        <taxon>ecological metagenomes</taxon>
    </lineage>
</organism>
<evidence type="ECO:0000313" key="2">
    <source>
        <dbReference type="EMBL" id="SVC57234.1"/>
    </source>
</evidence>